<keyword evidence="2" id="KW-1185">Reference proteome</keyword>
<sequence>MLLGSWAEPLDIGDKEQSENRERHMCRILDVGTGSGLLALMMSQKAHSLLGPEFHVDAIDVDPPSCMQAQENFNNSPWRDNLHCQNVSLQEFAGATASSLDVQEVARFKQASKSVTAMDKDGGPCLEGVMIAGSSHCDKTSFLGSSPAAGYQYDTIVCNPPYFNKSTKSGQMVKDAARHADISLPFVDLARGVATLLKKRDQRPYSNFYIVLPKAAAEDFTLVAIAEGLTLVELIKVITRPSDLIEKRHLMKFELITPVRDEKSEESKHKCSNQIQASHAQENLFNLHEEYYCAMTGQVKLRYSQQYRILTERFHHPDFIRV</sequence>
<dbReference type="InterPro" id="IPR029063">
    <property type="entry name" value="SAM-dependent_MTases_sf"/>
</dbReference>
<evidence type="ECO:0008006" key="3">
    <source>
        <dbReference type="Google" id="ProtNLM"/>
    </source>
</evidence>
<proteinExistence type="predicted"/>
<dbReference type="AlphaFoldDB" id="A0A250XBV2"/>
<dbReference type="GO" id="GO:0003676">
    <property type="term" value="F:nucleic acid binding"/>
    <property type="evidence" value="ECO:0007669"/>
    <property type="project" value="InterPro"/>
</dbReference>
<comment type="caution">
    <text evidence="1">The sequence shown here is derived from an EMBL/GenBank/DDBJ whole genome shotgun (WGS) entry which is preliminary data.</text>
</comment>
<organism evidence="1 2">
    <name type="scientific">Chlamydomonas eustigma</name>
    <dbReference type="NCBI Taxonomy" id="1157962"/>
    <lineage>
        <taxon>Eukaryota</taxon>
        <taxon>Viridiplantae</taxon>
        <taxon>Chlorophyta</taxon>
        <taxon>core chlorophytes</taxon>
        <taxon>Chlorophyceae</taxon>
        <taxon>CS clade</taxon>
        <taxon>Chlamydomonadales</taxon>
        <taxon>Chlamydomonadaceae</taxon>
        <taxon>Chlamydomonas</taxon>
    </lineage>
</organism>
<dbReference type="InterPro" id="IPR050210">
    <property type="entry name" value="tRNA_Adenine-N(6)_MTase"/>
</dbReference>
<reference evidence="1 2" key="1">
    <citation type="submission" date="2017-08" db="EMBL/GenBank/DDBJ databases">
        <title>Acidophilic green algal genome provides insights into adaptation to an acidic environment.</title>
        <authorList>
            <person name="Hirooka S."/>
            <person name="Hirose Y."/>
            <person name="Kanesaki Y."/>
            <person name="Higuchi S."/>
            <person name="Fujiwara T."/>
            <person name="Onuma R."/>
            <person name="Era A."/>
            <person name="Ohbayashi R."/>
            <person name="Uzuka A."/>
            <person name="Nozaki H."/>
            <person name="Yoshikawa H."/>
            <person name="Miyagishima S.Y."/>
        </authorList>
    </citation>
    <scope>NUCLEOTIDE SEQUENCE [LARGE SCALE GENOMIC DNA]</scope>
    <source>
        <strain evidence="1 2">NIES-2499</strain>
    </source>
</reference>
<evidence type="ECO:0000313" key="2">
    <source>
        <dbReference type="Proteomes" id="UP000232323"/>
    </source>
</evidence>
<dbReference type="SUPFAM" id="SSF53335">
    <property type="entry name" value="S-adenosyl-L-methionine-dependent methyltransferases"/>
    <property type="match status" value="1"/>
</dbReference>
<dbReference type="Pfam" id="PF06325">
    <property type="entry name" value="PrmA"/>
    <property type="match status" value="1"/>
</dbReference>
<protein>
    <recommendedName>
        <fullName evidence="3">Methyltransferase small domain-containing protein</fullName>
    </recommendedName>
</protein>
<dbReference type="InterPro" id="IPR002052">
    <property type="entry name" value="DNA_methylase_N6_adenine_CS"/>
</dbReference>
<dbReference type="PANTHER" id="PTHR47739">
    <property type="entry name" value="TRNA1(VAL) (ADENINE(37)-N6)-METHYLTRANSFERASE"/>
    <property type="match status" value="1"/>
</dbReference>
<dbReference type="GO" id="GO:0008168">
    <property type="term" value="F:methyltransferase activity"/>
    <property type="evidence" value="ECO:0007669"/>
    <property type="project" value="InterPro"/>
</dbReference>
<dbReference type="Gene3D" id="3.40.50.150">
    <property type="entry name" value="Vaccinia Virus protein VP39"/>
    <property type="match status" value="1"/>
</dbReference>
<dbReference type="GO" id="GO:0032259">
    <property type="term" value="P:methylation"/>
    <property type="evidence" value="ECO:0007669"/>
    <property type="project" value="InterPro"/>
</dbReference>
<dbReference type="PANTHER" id="PTHR47739:SF1">
    <property type="entry name" value="TRNA1(VAL) (ADENINE(37)-N6)-METHYLTRANSFERASE"/>
    <property type="match status" value="1"/>
</dbReference>
<dbReference type="CDD" id="cd02440">
    <property type="entry name" value="AdoMet_MTases"/>
    <property type="match status" value="1"/>
</dbReference>
<name>A0A250XBV2_9CHLO</name>
<dbReference type="OrthoDB" id="269872at2759"/>
<dbReference type="EMBL" id="BEGY01000053">
    <property type="protein sequence ID" value="GAX80526.1"/>
    <property type="molecule type" value="Genomic_DNA"/>
</dbReference>
<evidence type="ECO:0000313" key="1">
    <source>
        <dbReference type="EMBL" id="GAX80526.1"/>
    </source>
</evidence>
<accession>A0A250XBV2</accession>
<gene>
    <name evidence="1" type="ORF">CEUSTIGMA_g7964.t1</name>
</gene>
<dbReference type="PROSITE" id="PS00092">
    <property type="entry name" value="N6_MTASE"/>
    <property type="match status" value="1"/>
</dbReference>
<dbReference type="Proteomes" id="UP000232323">
    <property type="component" value="Unassembled WGS sequence"/>
</dbReference>